<name>A0A8E0IAM4_LACPA</name>
<organism evidence="1 2">
    <name type="scientific">Lacticaseibacillus paracasei subsp. paracasei Lpp22</name>
    <dbReference type="NCBI Taxonomy" id="1256221"/>
    <lineage>
        <taxon>Bacteria</taxon>
        <taxon>Bacillati</taxon>
        <taxon>Bacillota</taxon>
        <taxon>Bacilli</taxon>
        <taxon>Lactobacillales</taxon>
        <taxon>Lactobacillaceae</taxon>
        <taxon>Lacticaseibacillus</taxon>
    </lineage>
</organism>
<comment type="caution">
    <text evidence="1">The sequence shown here is derived from an EMBL/GenBank/DDBJ whole genome shotgun (WGS) entry which is preliminary data.</text>
</comment>
<accession>A0A8E0IAM4</accession>
<reference evidence="1 2" key="1">
    <citation type="journal article" date="2013" name="PLoS ONE">
        <title>Lactobacillus paracasei comparative genomics: towards species pan-genome definition and exploitation of diversity.</title>
        <authorList>
            <person name="Smokvina T."/>
            <person name="Wels M."/>
            <person name="Polka J."/>
            <person name="Chervaux C."/>
            <person name="Brisse S."/>
            <person name="Boekhorst J."/>
            <person name="van Hylckama Vlieg J.E."/>
            <person name="Siezen R.J."/>
        </authorList>
    </citation>
    <scope>NUCLEOTIDE SEQUENCE [LARGE SCALE GENOMIC DNA]</scope>
    <source>
        <strain evidence="1 2">Lpp22</strain>
    </source>
</reference>
<dbReference type="Proteomes" id="UP000014257">
    <property type="component" value="Unassembled WGS sequence"/>
</dbReference>
<protein>
    <submittedName>
        <fullName evidence="1">Uncharacterized protein</fullName>
    </submittedName>
</protein>
<dbReference type="AlphaFoldDB" id="A0A8E0IAM4"/>
<evidence type="ECO:0000313" key="1">
    <source>
        <dbReference type="EMBL" id="EPC30755.1"/>
    </source>
</evidence>
<gene>
    <name evidence="1" type="ORF">Lpp22_1009</name>
</gene>
<dbReference type="EMBL" id="ANMI01000070">
    <property type="protein sequence ID" value="EPC30755.1"/>
    <property type="molecule type" value="Genomic_DNA"/>
</dbReference>
<sequence length="57" mass="6467">MNNTKKSSKHNPESLHDYTKVVVETDTKNPVTIAEITADSWKLADGYRIKLTPTYTD</sequence>
<evidence type="ECO:0000313" key="2">
    <source>
        <dbReference type="Proteomes" id="UP000014257"/>
    </source>
</evidence>
<proteinExistence type="predicted"/>